<keyword evidence="2" id="KW-1133">Transmembrane helix</keyword>
<reference evidence="5" key="1">
    <citation type="submission" date="2015-07" db="EMBL/GenBank/DDBJ databases">
        <title>Genome sequencing project for genomic taxonomy and phylogenomics of Bacillus-like bacteria.</title>
        <authorList>
            <person name="Liu B."/>
            <person name="Wang J."/>
            <person name="Zhu Y."/>
            <person name="Liu G."/>
            <person name="Chen Q."/>
            <person name="Chen Z."/>
            <person name="Lan J."/>
            <person name="Che J."/>
            <person name="Ge C."/>
            <person name="Shi H."/>
            <person name="Pan Z."/>
            <person name="Liu X."/>
        </authorList>
    </citation>
    <scope>NUCLEOTIDE SEQUENCE [LARGE SCALE GENOMIC DNA]</scope>
    <source>
        <strain evidence="5">FJAT-27997</strain>
    </source>
</reference>
<comment type="similarity">
    <text evidence="1">Belongs to the protein kinase superfamily. ADCK protein kinase family.</text>
</comment>
<dbReference type="SUPFAM" id="SSF56112">
    <property type="entry name" value="Protein kinase-like (PK-like)"/>
    <property type="match status" value="1"/>
</dbReference>
<keyword evidence="2" id="KW-0812">Transmembrane</keyword>
<accession>A0A0K9GR14</accession>
<evidence type="ECO:0000259" key="3">
    <source>
        <dbReference type="Pfam" id="PF03109"/>
    </source>
</evidence>
<evidence type="ECO:0000256" key="1">
    <source>
        <dbReference type="ARBA" id="ARBA00009670"/>
    </source>
</evidence>
<evidence type="ECO:0000313" key="5">
    <source>
        <dbReference type="Proteomes" id="UP000037146"/>
    </source>
</evidence>
<dbReference type="InterPro" id="IPR050154">
    <property type="entry name" value="UbiB_kinase"/>
</dbReference>
<keyword evidence="5" id="KW-1185">Reference proteome</keyword>
<dbReference type="PANTHER" id="PTHR10566">
    <property type="entry name" value="CHAPERONE-ACTIVITY OF BC1 COMPLEX CABC1 -RELATED"/>
    <property type="match status" value="1"/>
</dbReference>
<evidence type="ECO:0000256" key="2">
    <source>
        <dbReference type="SAM" id="Phobius"/>
    </source>
</evidence>
<feature type="transmembrane region" description="Helical" evidence="2">
    <location>
        <begin position="499"/>
        <end position="521"/>
    </location>
</feature>
<feature type="domain" description="ABC1 atypical kinase-like" evidence="3">
    <location>
        <begin position="94"/>
        <end position="338"/>
    </location>
</feature>
<protein>
    <submittedName>
        <fullName evidence="4">ABC transporter</fullName>
    </submittedName>
</protein>
<gene>
    <name evidence="4" type="ORF">AC625_06075</name>
</gene>
<dbReference type="OrthoDB" id="9795390at2"/>
<keyword evidence="2" id="KW-0472">Membrane</keyword>
<dbReference type="InterPro" id="IPR011009">
    <property type="entry name" value="Kinase-like_dom_sf"/>
</dbReference>
<dbReference type="RefSeq" id="WP_049680472.1">
    <property type="nucleotide sequence ID" value="NZ_LFZW01000001.1"/>
</dbReference>
<sequence>MLGKRMKHAHRYQEIISAFLRNGFGYIVKELGLTEMLSIPRKIAGLNHNVSSRTLGQRIRTFLEDLGPTFIKLGQIASTRRDIIPEHIIVELEKLQDSAPPFPFEQVRSIIENELGNQLDQLFAEFNEIPLATASIGQVHWARLHSGEEIAIKVQRPNIRPIIETDMEILEDLARLMESRLSWAKRYHIYEMMEEFSKALQAELDYYVEGSNSEKIANQFVNQSKIRIPDIYWDFSTKKVLTMEYIKGTKISQLQEMDHLGYDRKVIAERVTNSMLHQILIEGFFHGDPHPGNMMVLPDEVVVFMDFGMVGRLTSDMKYQLASLVISLKRGDTLGIIKAISKMGILSDQINMAVLRADVDELKEKYYHLPLSQISLGEAVNDLFTISFHHQIQIPADMTMLGKALLTVERVVADLDPDFNMMHAAEPFGQRLLLDRYHPKKIVKNTWSKFIEYTEIVTELPKNIKEFSDTLKKGKFRLEITMPDIHLFLEKLDRISNRLSFSIVLLAFSIIMVGLIVGSSISGQATLLWRLPAIEIGFGIALVMLIWLLYLIFKSGKF</sequence>
<dbReference type="PATRIC" id="fig|1679170.3.peg.1300"/>
<comment type="caution">
    <text evidence="4">The sequence shown here is derived from an EMBL/GenBank/DDBJ whole genome shotgun (WGS) entry which is preliminary data.</text>
</comment>
<proteinExistence type="inferred from homology"/>
<name>A0A0K9GR14_9BACI</name>
<organism evidence="4 5">
    <name type="scientific">Peribacillus loiseleuriae</name>
    <dbReference type="NCBI Taxonomy" id="1679170"/>
    <lineage>
        <taxon>Bacteria</taxon>
        <taxon>Bacillati</taxon>
        <taxon>Bacillota</taxon>
        <taxon>Bacilli</taxon>
        <taxon>Bacillales</taxon>
        <taxon>Bacillaceae</taxon>
        <taxon>Peribacillus</taxon>
    </lineage>
</organism>
<feature type="transmembrane region" description="Helical" evidence="2">
    <location>
        <begin position="533"/>
        <end position="553"/>
    </location>
</feature>
<dbReference type="PANTHER" id="PTHR10566:SF113">
    <property type="entry name" value="PROTEIN ACTIVITY OF BC1 COMPLEX KINASE 7, CHLOROPLASTIC"/>
    <property type="match status" value="1"/>
</dbReference>
<dbReference type="CDD" id="cd05121">
    <property type="entry name" value="ABC1_ADCK3-like"/>
    <property type="match status" value="1"/>
</dbReference>
<dbReference type="AlphaFoldDB" id="A0A0K9GR14"/>
<evidence type="ECO:0000313" key="4">
    <source>
        <dbReference type="EMBL" id="KMY49139.1"/>
    </source>
</evidence>
<dbReference type="STRING" id="1679170.AC625_06075"/>
<dbReference type="Proteomes" id="UP000037146">
    <property type="component" value="Unassembled WGS sequence"/>
</dbReference>
<dbReference type="InterPro" id="IPR004147">
    <property type="entry name" value="ABC1_dom"/>
</dbReference>
<dbReference type="Pfam" id="PF03109">
    <property type="entry name" value="ABC1"/>
    <property type="match status" value="1"/>
</dbReference>
<dbReference type="EMBL" id="LFZW01000001">
    <property type="protein sequence ID" value="KMY49139.1"/>
    <property type="molecule type" value="Genomic_DNA"/>
</dbReference>